<proteinExistence type="predicted"/>
<keyword evidence="1" id="KW-0812">Transmembrane</keyword>
<feature type="transmembrane region" description="Helical" evidence="1">
    <location>
        <begin position="109"/>
        <end position="126"/>
    </location>
</feature>
<dbReference type="Pfam" id="PF22765">
    <property type="entry name" value="DUF7010"/>
    <property type="match status" value="1"/>
</dbReference>
<reference evidence="2 3" key="1">
    <citation type="submission" date="2023-03" db="EMBL/GenBank/DDBJ databases">
        <title>Draft genome sequence of Thalassotalea eurytherma JCM 18482T.</title>
        <authorList>
            <person name="Sawabe T."/>
        </authorList>
    </citation>
    <scope>NUCLEOTIDE SEQUENCE [LARGE SCALE GENOMIC DNA]</scope>
    <source>
        <strain evidence="2 3">JCM 18482</strain>
    </source>
</reference>
<comment type="caution">
    <text evidence="2">The sequence shown here is derived from an EMBL/GenBank/DDBJ whole genome shotgun (WGS) entry which is preliminary data.</text>
</comment>
<keyword evidence="3" id="KW-1185">Reference proteome</keyword>
<dbReference type="Proteomes" id="UP001157133">
    <property type="component" value="Unassembled WGS sequence"/>
</dbReference>
<evidence type="ECO:0008006" key="4">
    <source>
        <dbReference type="Google" id="ProtNLM"/>
    </source>
</evidence>
<dbReference type="RefSeq" id="WP_284208843.1">
    <property type="nucleotide sequence ID" value="NZ_BSSU01000015.1"/>
</dbReference>
<sequence length="194" mass="22092">MTTKTLEQYREEYKQKPLITMPIAGTIVWFCLGIMALFMPAEQMVLPVYIGTGCIFYLALFLSKFTGEKLLVKKEERNPFDSLFLYTLVMSWCAFAIAIPFGIQDHTAVPMAIGIVSGLMWIPISWTLEHNVGVVHTLTRTSLILVGWIIFPEHSFIVIPFTIVFVYSISLYQLIKRYKMVNANQQNLATAELA</sequence>
<keyword evidence="1" id="KW-0472">Membrane</keyword>
<feature type="transmembrane region" description="Helical" evidence="1">
    <location>
        <begin position="83"/>
        <end position="103"/>
    </location>
</feature>
<gene>
    <name evidence="2" type="ORF">theurythT_28630</name>
</gene>
<evidence type="ECO:0000256" key="1">
    <source>
        <dbReference type="SAM" id="Phobius"/>
    </source>
</evidence>
<feature type="transmembrane region" description="Helical" evidence="1">
    <location>
        <begin position="44"/>
        <end position="62"/>
    </location>
</feature>
<protein>
    <recommendedName>
        <fullName evidence="4">DUF308 domain-containing protein</fullName>
    </recommendedName>
</protein>
<feature type="transmembrane region" description="Helical" evidence="1">
    <location>
        <begin position="157"/>
        <end position="175"/>
    </location>
</feature>
<feature type="transmembrane region" description="Helical" evidence="1">
    <location>
        <begin position="18"/>
        <end position="38"/>
    </location>
</feature>
<organism evidence="2 3">
    <name type="scientific">Thalassotalea eurytherma</name>
    <dbReference type="NCBI Taxonomy" id="1144278"/>
    <lineage>
        <taxon>Bacteria</taxon>
        <taxon>Pseudomonadati</taxon>
        <taxon>Pseudomonadota</taxon>
        <taxon>Gammaproteobacteria</taxon>
        <taxon>Alteromonadales</taxon>
        <taxon>Colwelliaceae</taxon>
        <taxon>Thalassotalea</taxon>
    </lineage>
</organism>
<feature type="transmembrane region" description="Helical" evidence="1">
    <location>
        <begin position="133"/>
        <end position="151"/>
    </location>
</feature>
<accession>A0ABQ6H9G7</accession>
<dbReference type="InterPro" id="IPR053824">
    <property type="entry name" value="DUF7010"/>
</dbReference>
<dbReference type="EMBL" id="BSSU01000015">
    <property type="protein sequence ID" value="GLX83410.1"/>
    <property type="molecule type" value="Genomic_DNA"/>
</dbReference>
<name>A0ABQ6H9G7_9GAMM</name>
<keyword evidence="1" id="KW-1133">Transmembrane helix</keyword>
<evidence type="ECO:0000313" key="3">
    <source>
        <dbReference type="Proteomes" id="UP001157133"/>
    </source>
</evidence>
<evidence type="ECO:0000313" key="2">
    <source>
        <dbReference type="EMBL" id="GLX83410.1"/>
    </source>
</evidence>